<dbReference type="EMBL" id="CM044703">
    <property type="protein sequence ID" value="KAI5670999.1"/>
    <property type="molecule type" value="Genomic_DNA"/>
</dbReference>
<accession>A0ACC0BEB1</accession>
<gene>
    <name evidence="1" type="ORF">M9H77_11363</name>
</gene>
<comment type="caution">
    <text evidence="1">The sequence shown here is derived from an EMBL/GenBank/DDBJ whole genome shotgun (WGS) entry which is preliminary data.</text>
</comment>
<organism evidence="1 2">
    <name type="scientific">Catharanthus roseus</name>
    <name type="common">Madagascar periwinkle</name>
    <name type="synonym">Vinca rosea</name>
    <dbReference type="NCBI Taxonomy" id="4058"/>
    <lineage>
        <taxon>Eukaryota</taxon>
        <taxon>Viridiplantae</taxon>
        <taxon>Streptophyta</taxon>
        <taxon>Embryophyta</taxon>
        <taxon>Tracheophyta</taxon>
        <taxon>Spermatophyta</taxon>
        <taxon>Magnoliopsida</taxon>
        <taxon>eudicotyledons</taxon>
        <taxon>Gunneridae</taxon>
        <taxon>Pentapetalae</taxon>
        <taxon>asterids</taxon>
        <taxon>lamiids</taxon>
        <taxon>Gentianales</taxon>
        <taxon>Apocynaceae</taxon>
        <taxon>Rauvolfioideae</taxon>
        <taxon>Vinceae</taxon>
        <taxon>Catharanthinae</taxon>
        <taxon>Catharanthus</taxon>
    </lineage>
</organism>
<protein>
    <submittedName>
        <fullName evidence="1">Uncharacterized protein</fullName>
    </submittedName>
</protein>
<evidence type="ECO:0000313" key="1">
    <source>
        <dbReference type="EMBL" id="KAI5670999.1"/>
    </source>
</evidence>
<reference evidence="2" key="1">
    <citation type="journal article" date="2023" name="Nat. Plants">
        <title>Single-cell RNA sequencing provides a high-resolution roadmap for understanding the multicellular compartmentation of specialized metabolism.</title>
        <authorList>
            <person name="Sun S."/>
            <person name="Shen X."/>
            <person name="Li Y."/>
            <person name="Li Y."/>
            <person name="Wang S."/>
            <person name="Li R."/>
            <person name="Zhang H."/>
            <person name="Shen G."/>
            <person name="Guo B."/>
            <person name="Wei J."/>
            <person name="Xu J."/>
            <person name="St-Pierre B."/>
            <person name="Chen S."/>
            <person name="Sun C."/>
        </authorList>
    </citation>
    <scope>NUCLEOTIDE SEQUENCE [LARGE SCALE GENOMIC DNA]</scope>
</reference>
<evidence type="ECO:0000313" key="2">
    <source>
        <dbReference type="Proteomes" id="UP001060085"/>
    </source>
</evidence>
<dbReference type="Proteomes" id="UP001060085">
    <property type="component" value="Linkage Group LG03"/>
</dbReference>
<sequence length="475" mass="53756">MKRSELVLIPSPRIGHLVSSIEMAKILVNQDERLSMTIFIIKLPFDTDIARYTKSLSQSSIPRIKFIEFDQDEASSLKQFSLNLLFESIESHKGKLRDVLVDISNCETSKLVGVIIGMFCCSMLDVINEFEVPSYVFYTSSAAFLGLTFHFQRLVNDFHEDVTKYKDKNSDLAIPTYVNPVPIKVMPGLFFDKEEGKLFLDLARRYRETKGIIVNSFLELESHAVQVLSKDPNIPPVYAIGPVLNLESEVKNESELILKWLGIQPEGSVIFLCFGSSGSFSVKQVKEIAYALENSGHRFLWSLRRPPSEGKLEVPGDYESLEQVLPNGFLKRTAEMGKVIGWAPQVAVLSHSAVGGFVSHCGWNSTLESVWFGVPMATWPIYAEQQVNAFQLVKDLEIAVEIKMDYKKDFGMKTSEILNAELLEERIRCLMDCENEIRKRVKEMQRKSRLALKEGGSSYFSTRSFIDNVVVSTNL</sequence>
<proteinExistence type="predicted"/>
<keyword evidence="2" id="KW-1185">Reference proteome</keyword>
<name>A0ACC0BEB1_CATRO</name>